<dbReference type="InterPro" id="IPR011993">
    <property type="entry name" value="PH-like_dom_sf"/>
</dbReference>
<evidence type="ECO:0000313" key="2">
    <source>
        <dbReference type="EMBL" id="CCI50030.1"/>
    </source>
</evidence>
<proteinExistence type="predicted"/>
<reference evidence="2 3" key="1">
    <citation type="submission" date="2012-05" db="EMBL/GenBank/DDBJ databases">
        <title>Recombination and specialization in a pathogen metapopulation.</title>
        <authorList>
            <person name="Gardiner A."/>
            <person name="Kemen E."/>
            <person name="Schultz-Larsen T."/>
            <person name="MacLean D."/>
            <person name="Van Oosterhout C."/>
            <person name="Jones J.D.G."/>
        </authorList>
    </citation>
    <scope>NUCLEOTIDE SEQUENCE [LARGE SCALE GENOMIC DNA]</scope>
    <source>
        <strain evidence="2 3">Ac Nc2</strain>
    </source>
</reference>
<dbReference type="EMBL" id="CAIX01000379">
    <property type="protein sequence ID" value="CCI50030.1"/>
    <property type="molecule type" value="Genomic_DNA"/>
</dbReference>
<dbReference type="InterPro" id="IPR001849">
    <property type="entry name" value="PH_domain"/>
</dbReference>
<keyword evidence="3" id="KW-1185">Reference proteome</keyword>
<gene>
    <name evidence="2" type="ORF">BN9_115340</name>
</gene>
<dbReference type="Gene3D" id="2.30.29.30">
    <property type="entry name" value="Pleckstrin-homology domain (PH domain)/Phosphotyrosine-binding domain (PTB)"/>
    <property type="match status" value="1"/>
</dbReference>
<name>A0A024GUJ7_9STRA</name>
<dbReference type="AlphaFoldDB" id="A0A024GUJ7"/>
<sequence>MSKEGYLIYHEKARQYQIVFCVLEGGKLQLFTSRQNPTIIKEVNLSCTSVSTLSNPELDENLWPHSFKLRIQRSKVCAGQVVGLSSTITMVFGASSAEEKEAWKSSIAAWRRKYWGHAKSKEEIANKADDFFESQYQTLKWTMQVAIAVRKESLFFQLFQGGLSLQNKDNNNNNKVGQWTRQSIKPPAILPQSRISIYSNP</sequence>
<organism evidence="2 3">
    <name type="scientific">Albugo candida</name>
    <dbReference type="NCBI Taxonomy" id="65357"/>
    <lineage>
        <taxon>Eukaryota</taxon>
        <taxon>Sar</taxon>
        <taxon>Stramenopiles</taxon>
        <taxon>Oomycota</taxon>
        <taxon>Peronosporomycetes</taxon>
        <taxon>Albuginales</taxon>
        <taxon>Albuginaceae</taxon>
        <taxon>Albugo</taxon>
    </lineage>
</organism>
<protein>
    <recommendedName>
        <fullName evidence="1">PH domain-containing protein</fullName>
    </recommendedName>
</protein>
<dbReference type="PROSITE" id="PS50003">
    <property type="entry name" value="PH_DOMAIN"/>
    <property type="match status" value="1"/>
</dbReference>
<evidence type="ECO:0000259" key="1">
    <source>
        <dbReference type="PROSITE" id="PS50003"/>
    </source>
</evidence>
<comment type="caution">
    <text evidence="2">The sequence shown here is derived from an EMBL/GenBank/DDBJ whole genome shotgun (WGS) entry which is preliminary data.</text>
</comment>
<accession>A0A024GUJ7</accession>
<feature type="domain" description="PH" evidence="1">
    <location>
        <begin position="1"/>
        <end position="112"/>
    </location>
</feature>
<dbReference type="InParanoid" id="A0A024GUJ7"/>
<dbReference type="Proteomes" id="UP000053237">
    <property type="component" value="Unassembled WGS sequence"/>
</dbReference>
<evidence type="ECO:0000313" key="3">
    <source>
        <dbReference type="Proteomes" id="UP000053237"/>
    </source>
</evidence>
<dbReference type="SMART" id="SM00233">
    <property type="entry name" value="PH"/>
    <property type="match status" value="1"/>
</dbReference>
<dbReference type="SUPFAM" id="SSF50729">
    <property type="entry name" value="PH domain-like"/>
    <property type="match status" value="1"/>
</dbReference>